<dbReference type="AlphaFoldDB" id="A0A1H5RAW1"/>
<dbReference type="SUPFAM" id="SSF52540">
    <property type="entry name" value="P-loop containing nucleoside triphosphate hydrolases"/>
    <property type="match status" value="1"/>
</dbReference>
<dbReference type="InterPro" id="IPR027417">
    <property type="entry name" value="P-loop_NTPase"/>
</dbReference>
<evidence type="ECO:0000313" key="4">
    <source>
        <dbReference type="EMBL" id="SEF35542.1"/>
    </source>
</evidence>
<reference evidence="5" key="1">
    <citation type="submission" date="2016-10" db="EMBL/GenBank/DDBJ databases">
        <authorList>
            <person name="Varghese N."/>
            <person name="Submissions S."/>
        </authorList>
    </citation>
    <scope>NUCLEOTIDE SEQUENCE [LARGE SCALE GENOMIC DNA]</scope>
    <source>
        <strain evidence="5">DSM 44654</strain>
    </source>
</reference>
<keyword evidence="1" id="KW-0067">ATP-binding</keyword>
<dbReference type="GO" id="GO:0003677">
    <property type="term" value="F:DNA binding"/>
    <property type="evidence" value="ECO:0007669"/>
    <property type="project" value="InterPro"/>
</dbReference>
<accession>A0A1H5RAW1</accession>
<protein>
    <recommendedName>
        <fullName evidence="3">FtsK domain-containing protein</fullName>
    </recommendedName>
</protein>
<dbReference type="InterPro" id="IPR002543">
    <property type="entry name" value="FtsK_dom"/>
</dbReference>
<keyword evidence="2" id="KW-0472">Membrane</keyword>
<dbReference type="Gene3D" id="3.40.50.300">
    <property type="entry name" value="P-loop containing nucleotide triphosphate hydrolases"/>
    <property type="match status" value="1"/>
</dbReference>
<organism evidence="4 5">
    <name type="scientific">Amycolatopsis pretoriensis</name>
    <dbReference type="NCBI Taxonomy" id="218821"/>
    <lineage>
        <taxon>Bacteria</taxon>
        <taxon>Bacillati</taxon>
        <taxon>Actinomycetota</taxon>
        <taxon>Actinomycetes</taxon>
        <taxon>Pseudonocardiales</taxon>
        <taxon>Pseudonocardiaceae</taxon>
        <taxon>Amycolatopsis</taxon>
    </lineage>
</organism>
<dbReference type="Gene3D" id="2.160.20.80">
    <property type="entry name" value="E3 ubiquitin-protein ligase SopA"/>
    <property type="match status" value="1"/>
</dbReference>
<dbReference type="PROSITE" id="PS50901">
    <property type="entry name" value="FTSK"/>
    <property type="match status" value="1"/>
</dbReference>
<evidence type="ECO:0000259" key="3">
    <source>
        <dbReference type="PROSITE" id="PS50901"/>
    </source>
</evidence>
<evidence type="ECO:0000313" key="5">
    <source>
        <dbReference type="Proteomes" id="UP000198878"/>
    </source>
</evidence>
<feature type="domain" description="FtsK" evidence="3">
    <location>
        <begin position="370"/>
        <end position="551"/>
    </location>
</feature>
<feature type="transmembrane region" description="Helical" evidence="2">
    <location>
        <begin position="27"/>
        <end position="50"/>
    </location>
</feature>
<sequence>MISVDEGVARDDEPGEVAYRVLSIRMIWFASAVIVVLGIAVAVWLLAAFGHGDAQERNQLEAVKTAGTVVVGTGGAAALLLAARRQRSAEIALKQKDLDQAAVARTHALQERMAEDTRLDAAERRLTELYSTAVDQLGSERLAVQLGGLYALERLGQSSPGQRQTIVNVLCAYLRMFTDSAADVVENPVGQQGRVRQAVGEVLAAHLRPDAPDHRFWPDIDIDLAGASLLGFDLSGCRVRSAGFGAAAFVGPARFAGTTFTGAAGFASAEFTAVADFTGTTFGARADFTAATFRGDAVFASARFADGPEFADATFLTRSDFGSAGFFESSVPSDELPPELARQLTTLPLHVPYAELPASDALPLGVRLDGTPAVWSPEADPHFVAFLGPESGKTTLVRGILRGIVERHTPAEAVILLVDYRRTSLGYVGTEHLLAYAVSTAQLGGMVEDVRQSLRRRLPGPDVTQEQLKNRSWWSGPELYVVVDDADLVTAGGIDPLEPLREFLPQAKDVGLHVVIARRTEGASGALEHGVLNTLAGLRVPGVVGNGDFREGPLLSGVWPSALMPGRVTAVSRRYGRELVQLAWPEPDPPLSA</sequence>
<proteinExistence type="predicted"/>
<evidence type="ECO:0000256" key="2">
    <source>
        <dbReference type="SAM" id="Phobius"/>
    </source>
</evidence>
<name>A0A1H5RAW1_9PSEU</name>
<keyword evidence="1" id="KW-0547">Nucleotide-binding</keyword>
<feature type="binding site" evidence="1">
    <location>
        <begin position="387"/>
        <end position="394"/>
    </location>
    <ligand>
        <name>ATP</name>
        <dbReference type="ChEBI" id="CHEBI:30616"/>
    </ligand>
</feature>
<keyword evidence="2" id="KW-1133">Transmembrane helix</keyword>
<keyword evidence="5" id="KW-1185">Reference proteome</keyword>
<dbReference type="GO" id="GO:0005524">
    <property type="term" value="F:ATP binding"/>
    <property type="evidence" value="ECO:0007669"/>
    <property type="project" value="UniProtKB-UniRule"/>
</dbReference>
<dbReference type="Proteomes" id="UP000198878">
    <property type="component" value="Unassembled WGS sequence"/>
</dbReference>
<evidence type="ECO:0000256" key="1">
    <source>
        <dbReference type="PROSITE-ProRule" id="PRU00289"/>
    </source>
</evidence>
<dbReference type="EMBL" id="FNUJ01000008">
    <property type="protein sequence ID" value="SEF35542.1"/>
    <property type="molecule type" value="Genomic_DNA"/>
</dbReference>
<keyword evidence="2" id="KW-0812">Transmembrane</keyword>
<dbReference type="STRING" id="218821.SAMN05421837_108136"/>
<gene>
    <name evidence="4" type="ORF">SAMN05421837_108136</name>
</gene>